<proteinExistence type="predicted"/>
<dbReference type="EMBL" id="NFZX01000003">
    <property type="protein sequence ID" value="RFA37000.1"/>
    <property type="molecule type" value="Genomic_DNA"/>
</dbReference>
<reference evidence="1 2" key="1">
    <citation type="submission" date="2017-05" db="EMBL/GenBank/DDBJ databases">
        <title>Virgibacillus sp. AK90 isolated from a saltern of Kakinada, India.</title>
        <authorList>
            <person name="Gupta V."/>
            <person name="Sidhu C."/>
            <person name="Korpole S."/>
            <person name="Pinnaka A.K."/>
        </authorList>
    </citation>
    <scope>NUCLEOTIDE SEQUENCE [LARGE SCALE GENOMIC DNA]</scope>
    <source>
        <strain evidence="1 2">AK90</strain>
    </source>
</reference>
<organism evidence="1 2">
    <name type="scientific">Virgibacillus dokdonensis</name>
    <dbReference type="NCBI Taxonomy" id="302167"/>
    <lineage>
        <taxon>Bacteria</taxon>
        <taxon>Bacillati</taxon>
        <taxon>Bacillota</taxon>
        <taxon>Bacilli</taxon>
        <taxon>Bacillales</taxon>
        <taxon>Bacillaceae</taxon>
        <taxon>Virgibacillus</taxon>
    </lineage>
</organism>
<protein>
    <submittedName>
        <fullName evidence="1">Uncharacterized protein</fullName>
    </submittedName>
</protein>
<dbReference type="AlphaFoldDB" id="A0A3E0WVJ3"/>
<evidence type="ECO:0000313" key="1">
    <source>
        <dbReference type="EMBL" id="RFA37000.1"/>
    </source>
</evidence>
<comment type="caution">
    <text evidence="1">The sequence shown here is derived from an EMBL/GenBank/DDBJ whole genome shotgun (WGS) entry which is preliminary data.</text>
</comment>
<evidence type="ECO:0000313" key="2">
    <source>
        <dbReference type="Proteomes" id="UP000256488"/>
    </source>
</evidence>
<gene>
    <name evidence="1" type="ORF">CAI16_02680</name>
</gene>
<dbReference type="Proteomes" id="UP000256488">
    <property type="component" value="Unassembled WGS sequence"/>
</dbReference>
<sequence length="65" mass="7133">MATSQVFLKDSTANGDFGPFRLFKKALKMAHRCLWVLDCERLGLLPSLSQSIASLIAIAKPKIAI</sequence>
<name>A0A3E0WVJ3_9BACI</name>
<accession>A0A3E0WVJ3</accession>